<feature type="domain" description="EamA" evidence="6">
    <location>
        <begin position="7"/>
        <end position="137"/>
    </location>
</feature>
<proteinExistence type="predicted"/>
<feature type="transmembrane region" description="Helical" evidence="5">
    <location>
        <begin position="70"/>
        <end position="91"/>
    </location>
</feature>
<dbReference type="Pfam" id="PF00892">
    <property type="entry name" value="EamA"/>
    <property type="match status" value="2"/>
</dbReference>
<name>A0A2U2AJI5_9GAMM</name>
<keyword evidence="2 5" id="KW-0812">Transmembrane</keyword>
<accession>A0A2U2AJI5</accession>
<dbReference type="SUPFAM" id="SSF103481">
    <property type="entry name" value="Multidrug resistance efflux transporter EmrE"/>
    <property type="match status" value="2"/>
</dbReference>
<comment type="caution">
    <text evidence="7">The sequence shown here is derived from an EMBL/GenBank/DDBJ whole genome shotgun (WGS) entry which is preliminary data.</text>
</comment>
<dbReference type="GO" id="GO:0016020">
    <property type="term" value="C:membrane"/>
    <property type="evidence" value="ECO:0007669"/>
    <property type="project" value="UniProtKB-SubCell"/>
</dbReference>
<feature type="transmembrane region" description="Helical" evidence="5">
    <location>
        <begin position="262"/>
        <end position="281"/>
    </location>
</feature>
<evidence type="ECO:0000256" key="4">
    <source>
        <dbReference type="ARBA" id="ARBA00023136"/>
    </source>
</evidence>
<feature type="transmembrane region" description="Helical" evidence="5">
    <location>
        <begin position="144"/>
        <end position="166"/>
    </location>
</feature>
<dbReference type="RefSeq" id="WP_109236680.1">
    <property type="nucleotide sequence ID" value="NZ_BMXZ01000004.1"/>
</dbReference>
<protein>
    <submittedName>
        <fullName evidence="7">EamA/RhaT family transporter</fullName>
    </submittedName>
</protein>
<evidence type="ECO:0000313" key="8">
    <source>
        <dbReference type="Proteomes" id="UP000244948"/>
    </source>
</evidence>
<feature type="transmembrane region" description="Helical" evidence="5">
    <location>
        <begin position="122"/>
        <end position="138"/>
    </location>
</feature>
<evidence type="ECO:0000256" key="1">
    <source>
        <dbReference type="ARBA" id="ARBA00004141"/>
    </source>
</evidence>
<feature type="transmembrane region" description="Helical" evidence="5">
    <location>
        <begin position="237"/>
        <end position="256"/>
    </location>
</feature>
<comment type="subcellular location">
    <subcellularLocation>
        <location evidence="1">Membrane</location>
        <topology evidence="1">Multi-pass membrane protein</topology>
    </subcellularLocation>
</comment>
<keyword evidence="4 5" id="KW-0472">Membrane</keyword>
<feature type="transmembrane region" description="Helical" evidence="5">
    <location>
        <begin position="97"/>
        <end position="115"/>
    </location>
</feature>
<feature type="transmembrane region" description="Helical" evidence="5">
    <location>
        <begin position="178"/>
        <end position="199"/>
    </location>
</feature>
<sequence>MRNPLLLGIFFVFISQIAFALMDSSIKWLSNDISTATIIFFRNLVTLFWVLPAFYYSGEMRNSIKRLPLHAIRSLSGQIGMILIFISLKVLPLSDATVLRSLTPLFVPILAFIWLKERLNWVLIPSFLLALAGVWMLADVDKPQFTVLSLLPIIAGVFVAMAMVAIKRVSRVAKGEEIVFYFSLTGIVSALGLALFTEFSLPSSLAVWGVVLLMGLFGSLGQIWVTRANTLTDASILAPFYYLNAVFGALLSHFIWNETLGFWGWLGALLVIFAGLLLLFVPRK</sequence>
<dbReference type="Proteomes" id="UP000244948">
    <property type="component" value="Unassembled WGS sequence"/>
</dbReference>
<reference evidence="7 8" key="1">
    <citation type="journal article" date="2018" name="Genome Announc.">
        <title>Ignatzschineria cameli sp. nov., isolated from necrotic foot tissue of dromedaries (Camelus dromedarius) and associated maggots (Wohlfahrtia species) in Dubai.</title>
        <authorList>
            <person name="Tsang C.C."/>
            <person name="Tang J.Y."/>
            <person name="Fong J.Y."/>
            <person name="Kinne J."/>
            <person name="Lee H.H."/>
            <person name="Joseph M."/>
            <person name="Jose S."/>
            <person name="Schuster R.K."/>
            <person name="Tang Y."/>
            <person name="Sivakumar S."/>
            <person name="Chen J.H."/>
            <person name="Teng J.L."/>
            <person name="Lau S.K."/>
            <person name="Wernery U."/>
            <person name="Woo P.C."/>
        </authorList>
    </citation>
    <scope>NUCLEOTIDE SEQUENCE [LARGE SCALE GENOMIC DNA]</scope>
    <source>
        <strain evidence="7 8">KCTC 22643</strain>
    </source>
</reference>
<dbReference type="EMBL" id="QEWR01000004">
    <property type="protein sequence ID" value="PWD82745.1"/>
    <property type="molecule type" value="Genomic_DNA"/>
</dbReference>
<evidence type="ECO:0000313" key="7">
    <source>
        <dbReference type="EMBL" id="PWD82745.1"/>
    </source>
</evidence>
<gene>
    <name evidence="7" type="ORF">DC082_09045</name>
</gene>
<evidence type="ECO:0000256" key="2">
    <source>
        <dbReference type="ARBA" id="ARBA00022692"/>
    </source>
</evidence>
<dbReference type="PANTHER" id="PTHR22911">
    <property type="entry name" value="ACYL-MALONYL CONDENSING ENZYME-RELATED"/>
    <property type="match status" value="1"/>
</dbReference>
<keyword evidence="8" id="KW-1185">Reference proteome</keyword>
<evidence type="ECO:0000256" key="3">
    <source>
        <dbReference type="ARBA" id="ARBA00022989"/>
    </source>
</evidence>
<keyword evidence="3 5" id="KW-1133">Transmembrane helix</keyword>
<dbReference type="InterPro" id="IPR000620">
    <property type="entry name" value="EamA_dom"/>
</dbReference>
<evidence type="ECO:0000256" key="5">
    <source>
        <dbReference type="SAM" id="Phobius"/>
    </source>
</evidence>
<evidence type="ECO:0000259" key="6">
    <source>
        <dbReference type="Pfam" id="PF00892"/>
    </source>
</evidence>
<feature type="transmembrane region" description="Helical" evidence="5">
    <location>
        <begin position="205"/>
        <end position="225"/>
    </location>
</feature>
<feature type="transmembrane region" description="Helical" evidence="5">
    <location>
        <begin position="36"/>
        <end position="58"/>
    </location>
</feature>
<dbReference type="AlphaFoldDB" id="A0A2U2AJI5"/>
<organism evidence="7 8">
    <name type="scientific">Ignatzschineria indica</name>
    <dbReference type="NCBI Taxonomy" id="472583"/>
    <lineage>
        <taxon>Bacteria</taxon>
        <taxon>Pseudomonadati</taxon>
        <taxon>Pseudomonadota</taxon>
        <taxon>Gammaproteobacteria</taxon>
        <taxon>Cardiobacteriales</taxon>
        <taxon>Ignatzschineriaceae</taxon>
        <taxon>Ignatzschineria</taxon>
    </lineage>
</organism>
<dbReference type="InterPro" id="IPR037185">
    <property type="entry name" value="EmrE-like"/>
</dbReference>
<feature type="domain" description="EamA" evidence="6">
    <location>
        <begin position="150"/>
        <end position="279"/>
    </location>
</feature>
<dbReference type="PANTHER" id="PTHR22911:SF6">
    <property type="entry name" value="SOLUTE CARRIER FAMILY 35 MEMBER G1"/>
    <property type="match status" value="1"/>
</dbReference>